<dbReference type="Gene3D" id="3.40.50.2300">
    <property type="match status" value="1"/>
</dbReference>
<dbReference type="InterPro" id="IPR007492">
    <property type="entry name" value="LytTR_DNA-bd_dom"/>
</dbReference>
<gene>
    <name evidence="4" type="ORF">CRP01_19495</name>
</gene>
<feature type="modified residue" description="4-aspartylphosphate" evidence="1">
    <location>
        <position position="53"/>
    </location>
</feature>
<dbReference type="InterPro" id="IPR001789">
    <property type="entry name" value="Sig_transdc_resp-reg_receiver"/>
</dbReference>
<dbReference type="PROSITE" id="PS50110">
    <property type="entry name" value="RESPONSE_REGULATORY"/>
    <property type="match status" value="1"/>
</dbReference>
<dbReference type="GO" id="GO:0003677">
    <property type="term" value="F:DNA binding"/>
    <property type="evidence" value="ECO:0007669"/>
    <property type="project" value="UniProtKB-KW"/>
</dbReference>
<feature type="domain" description="HTH LytTR-type" evidence="3">
    <location>
        <begin position="134"/>
        <end position="232"/>
    </location>
</feature>
<evidence type="ECO:0000256" key="1">
    <source>
        <dbReference type="PROSITE-ProRule" id="PRU00169"/>
    </source>
</evidence>
<dbReference type="EMBL" id="PDUD01000024">
    <property type="protein sequence ID" value="PHN04702.1"/>
    <property type="molecule type" value="Genomic_DNA"/>
</dbReference>
<dbReference type="PANTHER" id="PTHR37299:SF1">
    <property type="entry name" value="STAGE 0 SPORULATION PROTEIN A HOMOLOG"/>
    <property type="match status" value="1"/>
</dbReference>
<keyword evidence="5" id="KW-1185">Reference proteome</keyword>
<evidence type="ECO:0000313" key="5">
    <source>
        <dbReference type="Proteomes" id="UP000223913"/>
    </source>
</evidence>
<dbReference type="AlphaFoldDB" id="A0A2D0N864"/>
<comment type="caution">
    <text evidence="4">The sequence shown here is derived from an EMBL/GenBank/DDBJ whole genome shotgun (WGS) entry which is preliminary data.</text>
</comment>
<dbReference type="PROSITE" id="PS50930">
    <property type="entry name" value="HTH_LYTTR"/>
    <property type="match status" value="1"/>
</dbReference>
<dbReference type="Pfam" id="PF00072">
    <property type="entry name" value="Response_reg"/>
    <property type="match status" value="1"/>
</dbReference>
<dbReference type="SMART" id="SM00448">
    <property type="entry name" value="REC"/>
    <property type="match status" value="1"/>
</dbReference>
<organism evidence="4 5">
    <name type="scientific">Flavilitoribacter nigricans (strain ATCC 23147 / DSM 23189 / NBRC 102662 / NCIMB 1420 / SS-2)</name>
    <name type="common">Lewinella nigricans</name>
    <dbReference type="NCBI Taxonomy" id="1122177"/>
    <lineage>
        <taxon>Bacteria</taxon>
        <taxon>Pseudomonadati</taxon>
        <taxon>Bacteroidota</taxon>
        <taxon>Saprospiria</taxon>
        <taxon>Saprospirales</taxon>
        <taxon>Lewinellaceae</taxon>
        <taxon>Flavilitoribacter</taxon>
    </lineage>
</organism>
<feature type="domain" description="Response regulatory" evidence="2">
    <location>
        <begin position="2"/>
        <end position="113"/>
    </location>
</feature>
<sequence length="233" mass="26857">MTCLIIDDNAMARTALRHLISDIDSLDLRAECEDAMQAMKYLQQQAVDLLFLDVEMPHMNGLELLQVLPQRPLVILVTSKREYAVEAFDLQVVDYLVKPITLARLLSAVQRAQEMHQNKNRPLPAGPGLDEEHIFFKANNTLVRVQLNDILYFQALGDYVTLTTKEKRYTLYTKMKTIEDRLPVSRYIRTHRSYIVAIGKIDNIEDNSIQIGRHLIPISDSYRARVMAQLNFL</sequence>
<evidence type="ECO:0000259" key="3">
    <source>
        <dbReference type="PROSITE" id="PS50930"/>
    </source>
</evidence>
<dbReference type="OrthoDB" id="1646880at2"/>
<dbReference type="PANTHER" id="PTHR37299">
    <property type="entry name" value="TRANSCRIPTIONAL REGULATOR-RELATED"/>
    <property type="match status" value="1"/>
</dbReference>
<dbReference type="Proteomes" id="UP000223913">
    <property type="component" value="Unassembled WGS sequence"/>
</dbReference>
<dbReference type="SUPFAM" id="SSF52172">
    <property type="entry name" value="CheY-like"/>
    <property type="match status" value="1"/>
</dbReference>
<protein>
    <submittedName>
        <fullName evidence="4">DNA-binding response regulator</fullName>
    </submittedName>
</protein>
<keyword evidence="1" id="KW-0597">Phosphoprotein</keyword>
<dbReference type="Pfam" id="PF04397">
    <property type="entry name" value="LytTR"/>
    <property type="match status" value="1"/>
</dbReference>
<dbReference type="InterPro" id="IPR046947">
    <property type="entry name" value="LytR-like"/>
</dbReference>
<accession>A0A2D0N864</accession>
<dbReference type="InterPro" id="IPR011006">
    <property type="entry name" value="CheY-like_superfamily"/>
</dbReference>
<evidence type="ECO:0000313" key="4">
    <source>
        <dbReference type="EMBL" id="PHN04702.1"/>
    </source>
</evidence>
<name>A0A2D0N864_FLAN2</name>
<keyword evidence="4" id="KW-0238">DNA-binding</keyword>
<dbReference type="GO" id="GO:0000156">
    <property type="term" value="F:phosphorelay response regulator activity"/>
    <property type="evidence" value="ECO:0007669"/>
    <property type="project" value="InterPro"/>
</dbReference>
<proteinExistence type="predicted"/>
<dbReference type="RefSeq" id="WP_099151761.1">
    <property type="nucleotide sequence ID" value="NZ_PDUD01000024.1"/>
</dbReference>
<evidence type="ECO:0000259" key="2">
    <source>
        <dbReference type="PROSITE" id="PS50110"/>
    </source>
</evidence>
<reference evidence="4 5" key="1">
    <citation type="submission" date="2017-10" db="EMBL/GenBank/DDBJ databases">
        <title>The draft genome sequence of Lewinella nigricans NBRC 102662.</title>
        <authorList>
            <person name="Wang K."/>
        </authorList>
    </citation>
    <scope>NUCLEOTIDE SEQUENCE [LARGE SCALE GENOMIC DNA]</scope>
    <source>
        <strain evidence="4 5">NBRC 102662</strain>
    </source>
</reference>
<dbReference type="Gene3D" id="2.40.50.1020">
    <property type="entry name" value="LytTr DNA-binding domain"/>
    <property type="match status" value="1"/>
</dbReference>
<dbReference type="SMART" id="SM00850">
    <property type="entry name" value="LytTR"/>
    <property type="match status" value="1"/>
</dbReference>